<feature type="compositionally biased region" description="Low complexity" evidence="2">
    <location>
        <begin position="9"/>
        <end position="20"/>
    </location>
</feature>
<feature type="compositionally biased region" description="Acidic residues" evidence="2">
    <location>
        <begin position="504"/>
        <end position="515"/>
    </location>
</feature>
<feature type="region of interest" description="Disordered" evidence="2">
    <location>
        <begin position="1"/>
        <end position="23"/>
    </location>
</feature>
<dbReference type="AlphaFoldDB" id="A0A1I7TFP6"/>
<dbReference type="eggNOG" id="KOG1990">
    <property type="taxonomic scope" value="Eukaryota"/>
</dbReference>
<evidence type="ECO:0000313" key="4">
    <source>
        <dbReference type="WBParaSite" id="Csp11.Scaffold602.g5484.t1"/>
    </source>
</evidence>
<dbReference type="GO" id="GO:0000175">
    <property type="term" value="F:3'-5'-RNA exonuclease activity"/>
    <property type="evidence" value="ECO:0007669"/>
    <property type="project" value="TreeGrafter"/>
</dbReference>
<dbReference type="Gene3D" id="3.30.420.10">
    <property type="entry name" value="Ribonuclease H-like superfamily/Ribonuclease H"/>
    <property type="match status" value="1"/>
</dbReference>
<dbReference type="GO" id="GO:0015030">
    <property type="term" value="C:Cajal body"/>
    <property type="evidence" value="ECO:0007669"/>
    <property type="project" value="TreeGrafter"/>
</dbReference>
<protein>
    <submittedName>
        <fullName evidence="4">CAF1 family ribonuclease</fullName>
    </submittedName>
</protein>
<dbReference type="WBParaSite" id="Csp11.Scaffold602.g5484.t1">
    <property type="protein sequence ID" value="Csp11.Scaffold602.g5484.t1"/>
    <property type="gene ID" value="Csp11.Scaffold602.g5484"/>
</dbReference>
<dbReference type="Pfam" id="PF04857">
    <property type="entry name" value="CAF1"/>
    <property type="match status" value="2"/>
</dbReference>
<dbReference type="InterPro" id="IPR006941">
    <property type="entry name" value="RNase_CAF1"/>
</dbReference>
<feature type="region of interest" description="Disordered" evidence="2">
    <location>
        <begin position="494"/>
        <end position="515"/>
    </location>
</feature>
<organism evidence="3 4">
    <name type="scientific">Caenorhabditis tropicalis</name>
    <dbReference type="NCBI Taxonomy" id="1561998"/>
    <lineage>
        <taxon>Eukaryota</taxon>
        <taxon>Metazoa</taxon>
        <taxon>Ecdysozoa</taxon>
        <taxon>Nematoda</taxon>
        <taxon>Chromadorea</taxon>
        <taxon>Rhabditida</taxon>
        <taxon>Rhabditina</taxon>
        <taxon>Rhabditomorpha</taxon>
        <taxon>Rhabditoidea</taxon>
        <taxon>Rhabditidae</taxon>
        <taxon>Peloderinae</taxon>
        <taxon>Caenorhabditis</taxon>
    </lineage>
</organism>
<dbReference type="PANTHER" id="PTHR15092">
    <property type="entry name" value="POLY A -SPECIFIC RIBONUCLEASE/TARGET OF EGR1, MEMBER 1"/>
    <property type="match status" value="1"/>
</dbReference>
<evidence type="ECO:0000256" key="1">
    <source>
        <dbReference type="ARBA" id="ARBA00008372"/>
    </source>
</evidence>
<feature type="compositionally biased region" description="Basic and acidic residues" evidence="2">
    <location>
        <begin position="494"/>
        <end position="503"/>
    </location>
</feature>
<sequence>MSVREGNESESSATSSSKSSDTVPPFTEIQIIEVNRHNFSKIWPYLLVCIKSADFTAIDLELSGLGGKGLRSKDIEERYRAIRDAAHTRSILSFGISTMKLTHKSEKRRSLRYETRIFNILTLSEKPFTIEPSSLQFLAKHSFDFNRLIQSGVQFQGVNCPLKTLFRELLGSSSTLCLHNGFVDLAFLYKQMYDVDLPETLDQFINNLSDLFPDDYLPIADSKYLAEYQTRYKSSYLEYVFRRTSVSNIIFPMKIHNFRQGDNEIERQSRRYHIEIDFPTSEKSMKSLREAIEIVDVRLPEGFPDHAIPIDLHIHVCKYFSYHGFCHARTTEKGCKWLHDVDAAIDLQRIKENKKAFKRKRRYNNVIAESVAEKTGTDEEAWKDAKFEKNLLTRDYRELKRNVLTGLHRAGVDAFMTAFAVVYQQRRTLMADNSVDLQYLNRVPLSAKDTPLHIRRRQIPTKASEEVDAHLEAMKEINKMRDFVRKNAAESIVKTEMKEKGEELKEEPEEPAPKK</sequence>
<dbReference type="GO" id="GO:0017069">
    <property type="term" value="F:snRNA binding"/>
    <property type="evidence" value="ECO:0007669"/>
    <property type="project" value="TreeGrafter"/>
</dbReference>
<dbReference type="Proteomes" id="UP000095282">
    <property type="component" value="Unplaced"/>
</dbReference>
<dbReference type="SUPFAM" id="SSF53098">
    <property type="entry name" value="Ribonuclease H-like"/>
    <property type="match status" value="1"/>
</dbReference>
<keyword evidence="3" id="KW-1185">Reference proteome</keyword>
<dbReference type="STRING" id="1561998.A0A1I7TFP6"/>
<dbReference type="InterPro" id="IPR012337">
    <property type="entry name" value="RNaseH-like_sf"/>
</dbReference>
<evidence type="ECO:0000256" key="2">
    <source>
        <dbReference type="SAM" id="MobiDB-lite"/>
    </source>
</evidence>
<dbReference type="GO" id="GO:0034472">
    <property type="term" value="P:snRNA 3'-end processing"/>
    <property type="evidence" value="ECO:0007669"/>
    <property type="project" value="TreeGrafter"/>
</dbReference>
<name>A0A1I7TFP6_9PELO</name>
<comment type="similarity">
    <text evidence="1">Belongs to the CAF1 family.</text>
</comment>
<reference evidence="4" key="1">
    <citation type="submission" date="2016-11" db="UniProtKB">
        <authorList>
            <consortium name="WormBaseParasite"/>
        </authorList>
    </citation>
    <scope>IDENTIFICATION</scope>
</reference>
<dbReference type="PANTHER" id="PTHR15092:SF37">
    <property type="entry name" value="TARGET OF EGR1 PROTEIN 1"/>
    <property type="match status" value="1"/>
</dbReference>
<evidence type="ECO:0000313" key="3">
    <source>
        <dbReference type="Proteomes" id="UP000095282"/>
    </source>
</evidence>
<dbReference type="InterPro" id="IPR051181">
    <property type="entry name" value="CAF1_poly(A)_ribonucleases"/>
</dbReference>
<dbReference type="InterPro" id="IPR036397">
    <property type="entry name" value="RNaseH_sf"/>
</dbReference>
<accession>A0A1I7TFP6</accession>
<proteinExistence type="inferred from homology"/>